<dbReference type="SUPFAM" id="SSF55073">
    <property type="entry name" value="Nucleotide cyclase"/>
    <property type="match status" value="1"/>
</dbReference>
<sequence length="358" mass="39432">MEDNRPKQNSHDPLKCSGQVCRLESITPLARKLNCLDMKQIADICVTDMPKLVGARLASLYILDDTSDILHLEKNNHPFLINNIVSLNQKPPSPMVAAVRSKNLILVGDIDDIKKPSSNKISRAFSKNYNTKSCIIAPLICQNRVVGVLNLSDKADGGTFGRADVAAIELFRQLIGASIGNVKLFEKSQRLAQTDGLTGMYNHRTFYETLEAELRRAERYGGQISIIMADIDNLKPINDNYGHRAGDLAISQIARRIRACIRQIDIPARYGGDEFAVILPNTTLSDAERVANRIVSMVKGTPMYWEQNEIPLSISVGVGQYNSRSAPGDVTKATDQAMYAAKQAGKGTVKVFETQSVL</sequence>
<dbReference type="InterPro" id="IPR003018">
    <property type="entry name" value="GAF"/>
</dbReference>
<dbReference type="InterPro" id="IPR029016">
    <property type="entry name" value="GAF-like_dom_sf"/>
</dbReference>
<organism evidence="4 5">
    <name type="scientific">Anaerohalosphaera lusitana</name>
    <dbReference type="NCBI Taxonomy" id="1936003"/>
    <lineage>
        <taxon>Bacteria</taxon>
        <taxon>Pseudomonadati</taxon>
        <taxon>Planctomycetota</taxon>
        <taxon>Phycisphaerae</taxon>
        <taxon>Sedimentisphaerales</taxon>
        <taxon>Anaerohalosphaeraceae</taxon>
        <taxon>Anaerohalosphaera</taxon>
    </lineage>
</organism>
<dbReference type="GO" id="GO:1902201">
    <property type="term" value="P:negative regulation of bacterial-type flagellum-dependent cell motility"/>
    <property type="evidence" value="ECO:0007669"/>
    <property type="project" value="TreeGrafter"/>
</dbReference>
<dbReference type="SUPFAM" id="SSF55781">
    <property type="entry name" value="GAF domain-like"/>
    <property type="match status" value="1"/>
</dbReference>
<dbReference type="SMART" id="SM00267">
    <property type="entry name" value="GGDEF"/>
    <property type="match status" value="1"/>
</dbReference>
<protein>
    <recommendedName>
        <fullName evidence="1">diguanylate cyclase</fullName>
        <ecNumber evidence="1">2.7.7.65</ecNumber>
    </recommendedName>
</protein>
<dbReference type="FunFam" id="3.30.70.270:FF:000001">
    <property type="entry name" value="Diguanylate cyclase domain protein"/>
    <property type="match status" value="1"/>
</dbReference>
<proteinExistence type="predicted"/>
<dbReference type="InterPro" id="IPR043128">
    <property type="entry name" value="Rev_trsase/Diguanyl_cyclase"/>
</dbReference>
<dbReference type="InterPro" id="IPR050469">
    <property type="entry name" value="Diguanylate_Cyclase"/>
</dbReference>
<dbReference type="CDD" id="cd01949">
    <property type="entry name" value="GGDEF"/>
    <property type="match status" value="1"/>
</dbReference>
<dbReference type="GO" id="GO:0043709">
    <property type="term" value="P:cell adhesion involved in single-species biofilm formation"/>
    <property type="evidence" value="ECO:0007669"/>
    <property type="project" value="TreeGrafter"/>
</dbReference>
<dbReference type="Pfam" id="PF01590">
    <property type="entry name" value="GAF"/>
    <property type="match status" value="1"/>
</dbReference>
<dbReference type="AlphaFoldDB" id="A0A1U9NKS6"/>
<keyword evidence="5" id="KW-1185">Reference proteome</keyword>
<dbReference type="RefSeq" id="WP_146661396.1">
    <property type="nucleotide sequence ID" value="NZ_CP019791.1"/>
</dbReference>
<accession>A0A1U9NKS6</accession>
<dbReference type="KEGG" id="alus:STSP2_01575"/>
<dbReference type="Gene3D" id="3.30.450.40">
    <property type="match status" value="1"/>
</dbReference>
<evidence type="ECO:0000256" key="2">
    <source>
        <dbReference type="ARBA" id="ARBA00034247"/>
    </source>
</evidence>
<dbReference type="EC" id="2.7.7.65" evidence="1"/>
<dbReference type="Gene3D" id="3.30.70.270">
    <property type="match status" value="1"/>
</dbReference>
<dbReference type="SMART" id="SM00065">
    <property type="entry name" value="GAF"/>
    <property type="match status" value="1"/>
</dbReference>
<dbReference type="GO" id="GO:0005886">
    <property type="term" value="C:plasma membrane"/>
    <property type="evidence" value="ECO:0007669"/>
    <property type="project" value="TreeGrafter"/>
</dbReference>
<dbReference type="Proteomes" id="UP000189674">
    <property type="component" value="Chromosome"/>
</dbReference>
<dbReference type="EMBL" id="CP019791">
    <property type="protein sequence ID" value="AQT68415.1"/>
    <property type="molecule type" value="Genomic_DNA"/>
</dbReference>
<dbReference type="InterPro" id="IPR029787">
    <property type="entry name" value="Nucleotide_cyclase"/>
</dbReference>
<dbReference type="InterPro" id="IPR000160">
    <property type="entry name" value="GGDEF_dom"/>
</dbReference>
<reference evidence="5" key="1">
    <citation type="submission" date="2017-02" db="EMBL/GenBank/DDBJ databases">
        <title>Comparative genomics and description of representatives of a novel lineage of planctomycetes thriving in anoxic sediments.</title>
        <authorList>
            <person name="Spring S."/>
            <person name="Bunk B."/>
            <person name="Sproer C."/>
        </authorList>
    </citation>
    <scope>NUCLEOTIDE SEQUENCE [LARGE SCALE GENOMIC DNA]</scope>
    <source>
        <strain evidence="5">ST-NAGAB-D1</strain>
    </source>
</reference>
<dbReference type="PANTHER" id="PTHR45138:SF9">
    <property type="entry name" value="DIGUANYLATE CYCLASE DGCM-RELATED"/>
    <property type="match status" value="1"/>
</dbReference>
<evidence type="ECO:0000313" key="5">
    <source>
        <dbReference type="Proteomes" id="UP000189674"/>
    </source>
</evidence>
<gene>
    <name evidence="4" type="primary">pleD_2</name>
    <name evidence="4" type="ORF">STSP2_01575</name>
</gene>
<dbReference type="STRING" id="1936003.STSP2_01575"/>
<evidence type="ECO:0000256" key="1">
    <source>
        <dbReference type="ARBA" id="ARBA00012528"/>
    </source>
</evidence>
<dbReference type="PANTHER" id="PTHR45138">
    <property type="entry name" value="REGULATORY COMPONENTS OF SENSORY TRANSDUCTION SYSTEM"/>
    <property type="match status" value="1"/>
</dbReference>
<evidence type="ECO:0000259" key="3">
    <source>
        <dbReference type="PROSITE" id="PS50887"/>
    </source>
</evidence>
<comment type="catalytic activity">
    <reaction evidence="2">
        <text>2 GTP = 3',3'-c-di-GMP + 2 diphosphate</text>
        <dbReference type="Rhea" id="RHEA:24898"/>
        <dbReference type="ChEBI" id="CHEBI:33019"/>
        <dbReference type="ChEBI" id="CHEBI:37565"/>
        <dbReference type="ChEBI" id="CHEBI:58805"/>
        <dbReference type="EC" id="2.7.7.65"/>
    </reaction>
</comment>
<dbReference type="PROSITE" id="PS50887">
    <property type="entry name" value="GGDEF"/>
    <property type="match status" value="1"/>
</dbReference>
<dbReference type="OrthoDB" id="9759607at2"/>
<name>A0A1U9NKS6_9BACT</name>
<dbReference type="NCBIfam" id="TIGR00254">
    <property type="entry name" value="GGDEF"/>
    <property type="match status" value="1"/>
</dbReference>
<feature type="domain" description="GGDEF" evidence="3">
    <location>
        <begin position="222"/>
        <end position="354"/>
    </location>
</feature>
<dbReference type="GO" id="GO:0052621">
    <property type="term" value="F:diguanylate cyclase activity"/>
    <property type="evidence" value="ECO:0007669"/>
    <property type="project" value="UniProtKB-EC"/>
</dbReference>
<evidence type="ECO:0000313" key="4">
    <source>
        <dbReference type="EMBL" id="AQT68415.1"/>
    </source>
</evidence>
<dbReference type="Pfam" id="PF00990">
    <property type="entry name" value="GGDEF"/>
    <property type="match status" value="1"/>
</dbReference>